<feature type="compositionally biased region" description="Basic residues" evidence="1">
    <location>
        <begin position="174"/>
        <end position="184"/>
    </location>
</feature>
<evidence type="ECO:0000313" key="2">
    <source>
        <dbReference type="EMBL" id="KAG8179072.1"/>
    </source>
</evidence>
<accession>A0AAV6U4X8</accession>
<reference evidence="2 3" key="1">
    <citation type="journal article" date="2022" name="Nat. Ecol. Evol.">
        <title>A masculinizing supergene underlies an exaggerated male reproductive morph in a spider.</title>
        <authorList>
            <person name="Hendrickx F."/>
            <person name="De Corte Z."/>
            <person name="Sonet G."/>
            <person name="Van Belleghem S.M."/>
            <person name="Kostlbacher S."/>
            <person name="Vangestel C."/>
        </authorList>
    </citation>
    <scope>NUCLEOTIDE SEQUENCE [LARGE SCALE GENOMIC DNA]</scope>
    <source>
        <strain evidence="2">W744_W776</strain>
    </source>
</reference>
<gene>
    <name evidence="2" type="ORF">JTE90_010101</name>
</gene>
<proteinExistence type="predicted"/>
<dbReference type="EMBL" id="JAFNEN010000651">
    <property type="protein sequence ID" value="KAG8179072.1"/>
    <property type="molecule type" value="Genomic_DNA"/>
</dbReference>
<organism evidence="2 3">
    <name type="scientific">Oedothorax gibbosus</name>
    <dbReference type="NCBI Taxonomy" id="931172"/>
    <lineage>
        <taxon>Eukaryota</taxon>
        <taxon>Metazoa</taxon>
        <taxon>Ecdysozoa</taxon>
        <taxon>Arthropoda</taxon>
        <taxon>Chelicerata</taxon>
        <taxon>Arachnida</taxon>
        <taxon>Araneae</taxon>
        <taxon>Araneomorphae</taxon>
        <taxon>Entelegynae</taxon>
        <taxon>Araneoidea</taxon>
        <taxon>Linyphiidae</taxon>
        <taxon>Erigoninae</taxon>
        <taxon>Oedothorax</taxon>
    </lineage>
</organism>
<keyword evidence="3" id="KW-1185">Reference proteome</keyword>
<dbReference type="Proteomes" id="UP000827092">
    <property type="component" value="Unassembled WGS sequence"/>
</dbReference>
<sequence>MGRKLKKSSKEYKIERIHRNRQEIESDHLKQRSLIFRIFKQSGNDIEKEIDKQETLLATDCSTVTENKILDKPSKLSTMSNVEEQTELKIQSESSNENKDCEWNNIVIKKRKYTKRNRIKICKKDSELRRTSRKIIVRVNKDFIGTNCIKMARKKKCKESVPINLNKPDEVVVKRGRGRPRKPKPIPSPPDISKKTDDGAVWTLVPKEMIDSDYFKSRVLQVHYPQESTKPFSPPPKTLPRLKFPFTPLQNNENFGARTGFLTNGNLNEIPRQFREKQYYNSPSRRPTVVYCKEPKNFSSRLTPYLEELQDNSNRHFKPSGGSMTSKGWQIDYLSRKYNNLIEKSEIEYIFGECGQNLQKTEEFLSDVLSSGNKLLRTDNNGQLSVINNSHNQAPTFQVNENYLSASQKSQTSSNIKSSTTQDLQTPKEFPDTLFRQVIVDSIKLLYDEDSVLGCF</sequence>
<dbReference type="AlphaFoldDB" id="A0AAV6U4X8"/>
<evidence type="ECO:0000256" key="1">
    <source>
        <dbReference type="SAM" id="MobiDB-lite"/>
    </source>
</evidence>
<comment type="caution">
    <text evidence="2">The sequence shown here is derived from an EMBL/GenBank/DDBJ whole genome shotgun (WGS) entry which is preliminary data.</text>
</comment>
<feature type="region of interest" description="Disordered" evidence="1">
    <location>
        <begin position="174"/>
        <end position="197"/>
    </location>
</feature>
<evidence type="ECO:0000313" key="3">
    <source>
        <dbReference type="Proteomes" id="UP000827092"/>
    </source>
</evidence>
<name>A0AAV6U4X8_9ARAC</name>
<protein>
    <submittedName>
        <fullName evidence="2">Uncharacterized protein</fullName>
    </submittedName>
</protein>